<feature type="region of interest" description="Disordered" evidence="1">
    <location>
        <begin position="95"/>
        <end position="131"/>
    </location>
</feature>
<dbReference type="KEGG" id="psuu:Psuf_092340"/>
<dbReference type="AlphaFoldDB" id="A0A6F8Z1F4"/>
<keyword evidence="3" id="KW-1185">Reference proteome</keyword>
<accession>A0A6F8Z1F4</accession>
<evidence type="ECO:0000313" key="3">
    <source>
        <dbReference type="Proteomes" id="UP000503011"/>
    </source>
</evidence>
<evidence type="ECO:0000256" key="1">
    <source>
        <dbReference type="SAM" id="MobiDB-lite"/>
    </source>
</evidence>
<dbReference type="InterPro" id="IPR027417">
    <property type="entry name" value="P-loop_NTPase"/>
</dbReference>
<dbReference type="EMBL" id="AP022871">
    <property type="protein sequence ID" value="BCB91921.1"/>
    <property type="molecule type" value="Genomic_DNA"/>
</dbReference>
<reference evidence="2 3" key="1">
    <citation type="submission" date="2020-03" db="EMBL/GenBank/DDBJ databases">
        <title>Whole genome shotgun sequence of Phytohabitans suffuscus NBRC 105367.</title>
        <authorList>
            <person name="Komaki H."/>
            <person name="Tamura T."/>
        </authorList>
    </citation>
    <scope>NUCLEOTIDE SEQUENCE [LARGE SCALE GENOMIC DNA]</scope>
    <source>
        <strain evidence="2 3">NBRC 105367</strain>
    </source>
</reference>
<evidence type="ECO:0008006" key="4">
    <source>
        <dbReference type="Google" id="ProtNLM"/>
    </source>
</evidence>
<proteinExistence type="predicted"/>
<protein>
    <recommendedName>
        <fullName evidence="4">DUF4162 domain-containing protein</fullName>
    </recommendedName>
</protein>
<name>A0A6F8Z1F4_9ACTN</name>
<dbReference type="Gene3D" id="3.40.50.300">
    <property type="entry name" value="P-loop containing nucleotide triphosphate hydrolases"/>
    <property type="match status" value="1"/>
</dbReference>
<reference evidence="2 3" key="2">
    <citation type="submission" date="2020-03" db="EMBL/GenBank/DDBJ databases">
        <authorList>
            <person name="Ichikawa N."/>
            <person name="Kimura A."/>
            <person name="Kitahashi Y."/>
            <person name="Uohara A."/>
        </authorList>
    </citation>
    <scope>NUCLEOTIDE SEQUENCE [LARGE SCALE GENOMIC DNA]</scope>
    <source>
        <strain evidence="2 3">NBRC 105367</strain>
    </source>
</reference>
<sequence>MITSHHMEEVEYLCDLVNVLLKGRVVATGTPGDLIREYAGDTVRLVLDGSGGDRELRDSLTALGTGVDVRVAGQRLLLDVRPARRADVDALLADRGRTPRDLPPSLEDAYLNLTGQATGPAPSEADNVNVS</sequence>
<gene>
    <name evidence="2" type="ORF">Psuf_092340</name>
</gene>
<dbReference type="Proteomes" id="UP000503011">
    <property type="component" value="Chromosome"/>
</dbReference>
<dbReference type="SUPFAM" id="SSF52540">
    <property type="entry name" value="P-loop containing nucleoside triphosphate hydrolases"/>
    <property type="match status" value="1"/>
</dbReference>
<organism evidence="2 3">
    <name type="scientific">Phytohabitans suffuscus</name>
    <dbReference type="NCBI Taxonomy" id="624315"/>
    <lineage>
        <taxon>Bacteria</taxon>
        <taxon>Bacillati</taxon>
        <taxon>Actinomycetota</taxon>
        <taxon>Actinomycetes</taxon>
        <taxon>Micromonosporales</taxon>
        <taxon>Micromonosporaceae</taxon>
    </lineage>
</organism>
<evidence type="ECO:0000313" key="2">
    <source>
        <dbReference type="EMBL" id="BCB91921.1"/>
    </source>
</evidence>